<accession>A0ACC1IA07</accession>
<protein>
    <submittedName>
        <fullName evidence="1">60S ribosomal protein L9B</fullName>
    </submittedName>
</protein>
<organism evidence="1 2">
    <name type="scientific">Kickxella alabastrina</name>
    <dbReference type="NCBI Taxonomy" id="61397"/>
    <lineage>
        <taxon>Eukaryota</taxon>
        <taxon>Fungi</taxon>
        <taxon>Fungi incertae sedis</taxon>
        <taxon>Zoopagomycota</taxon>
        <taxon>Kickxellomycotina</taxon>
        <taxon>Kickxellomycetes</taxon>
        <taxon>Kickxellales</taxon>
        <taxon>Kickxellaceae</taxon>
        <taxon>Kickxella</taxon>
    </lineage>
</organism>
<evidence type="ECO:0000313" key="2">
    <source>
        <dbReference type="Proteomes" id="UP001150581"/>
    </source>
</evidence>
<keyword evidence="1" id="KW-0689">Ribosomal protein</keyword>
<reference evidence="1" key="1">
    <citation type="submission" date="2022-07" db="EMBL/GenBank/DDBJ databases">
        <title>Phylogenomic reconstructions and comparative analyses of Kickxellomycotina fungi.</title>
        <authorList>
            <person name="Reynolds N.K."/>
            <person name="Stajich J.E."/>
            <person name="Barry K."/>
            <person name="Grigoriev I.V."/>
            <person name="Crous P."/>
            <person name="Smith M.E."/>
        </authorList>
    </citation>
    <scope>NUCLEOTIDE SEQUENCE</scope>
    <source>
        <strain evidence="1">Benny 63K</strain>
    </source>
</reference>
<proteinExistence type="predicted"/>
<keyword evidence="2" id="KW-1185">Reference proteome</keyword>
<keyword evidence="1" id="KW-0687">Ribonucleoprotein</keyword>
<name>A0ACC1IA07_9FUNG</name>
<gene>
    <name evidence="1" type="primary">RPL9B_2</name>
    <name evidence="1" type="ORF">LPJ66_007259</name>
</gene>
<evidence type="ECO:0000313" key="1">
    <source>
        <dbReference type="EMBL" id="KAJ1890817.1"/>
    </source>
</evidence>
<sequence>MKHIQKEDIVTIPEGVTVAIKARNITVTGPRGTLTRDMRHIQMDIQRPTKNTIRIIVWQGGRKHIACIRTVCSHISNLIKGVTKGYEYKMRFVYAHFPISVNINKEDNSVEIRNFLGEKYVRKVFLLPGVDIVQTIGTKDELVLTGNDLTNVSQSAASIQQATRVRNKDIRKFLDGIYVSEKSTIIKDVI</sequence>
<dbReference type="Proteomes" id="UP001150581">
    <property type="component" value="Unassembled WGS sequence"/>
</dbReference>
<dbReference type="EMBL" id="JANBPG010001272">
    <property type="protein sequence ID" value="KAJ1890817.1"/>
    <property type="molecule type" value="Genomic_DNA"/>
</dbReference>
<comment type="caution">
    <text evidence="1">The sequence shown here is derived from an EMBL/GenBank/DDBJ whole genome shotgun (WGS) entry which is preliminary data.</text>
</comment>